<name>A0A7S3IRM5_9SPIT</name>
<dbReference type="GO" id="GO:0032040">
    <property type="term" value="C:small-subunit processome"/>
    <property type="evidence" value="ECO:0007669"/>
    <property type="project" value="TreeGrafter"/>
</dbReference>
<dbReference type="PANTHER" id="PTHR11278:SF0">
    <property type="entry name" value="SMALL RIBOSOMAL SUBUNIT PROTEIN ES7"/>
    <property type="match status" value="1"/>
</dbReference>
<dbReference type="GO" id="GO:0030686">
    <property type="term" value="C:90S preribosome"/>
    <property type="evidence" value="ECO:0007669"/>
    <property type="project" value="TreeGrafter"/>
</dbReference>
<keyword evidence="2 4" id="KW-0689">Ribosomal protein</keyword>
<dbReference type="GO" id="GO:0006364">
    <property type="term" value="P:rRNA processing"/>
    <property type="evidence" value="ECO:0007669"/>
    <property type="project" value="TreeGrafter"/>
</dbReference>
<evidence type="ECO:0000313" key="5">
    <source>
        <dbReference type="EMBL" id="CAE0328929.1"/>
    </source>
</evidence>
<evidence type="ECO:0000256" key="3">
    <source>
        <dbReference type="ARBA" id="ARBA00023274"/>
    </source>
</evidence>
<dbReference type="GO" id="GO:0042274">
    <property type="term" value="P:ribosomal small subunit biogenesis"/>
    <property type="evidence" value="ECO:0007669"/>
    <property type="project" value="TreeGrafter"/>
</dbReference>
<evidence type="ECO:0000256" key="1">
    <source>
        <dbReference type="ARBA" id="ARBA00007820"/>
    </source>
</evidence>
<evidence type="ECO:0000256" key="2">
    <source>
        <dbReference type="ARBA" id="ARBA00022980"/>
    </source>
</evidence>
<protein>
    <recommendedName>
        <fullName evidence="4">40S ribosomal protein S7</fullName>
    </recommendedName>
</protein>
<gene>
    <name evidence="5" type="ORF">SINC0208_LOCUS9557</name>
</gene>
<dbReference type="AlphaFoldDB" id="A0A7S3IRM5"/>
<reference evidence="5" key="1">
    <citation type="submission" date="2021-01" db="EMBL/GenBank/DDBJ databases">
        <authorList>
            <person name="Corre E."/>
            <person name="Pelletier E."/>
            <person name="Niang G."/>
            <person name="Scheremetjew M."/>
            <person name="Finn R."/>
            <person name="Kale V."/>
            <person name="Holt S."/>
            <person name="Cochrane G."/>
            <person name="Meng A."/>
            <person name="Brown T."/>
            <person name="Cohen L."/>
        </authorList>
    </citation>
    <scope>NUCLEOTIDE SEQUENCE</scope>
    <source>
        <strain evidence="5">S3</strain>
    </source>
</reference>
<dbReference type="GO" id="GO:0003735">
    <property type="term" value="F:structural constituent of ribosome"/>
    <property type="evidence" value="ECO:0007669"/>
    <property type="project" value="InterPro"/>
</dbReference>
<evidence type="ECO:0000256" key="4">
    <source>
        <dbReference type="RuleBase" id="RU364105"/>
    </source>
</evidence>
<dbReference type="GO" id="GO:0022627">
    <property type="term" value="C:cytosolic small ribosomal subunit"/>
    <property type="evidence" value="ECO:0007669"/>
    <property type="project" value="TreeGrafter"/>
</dbReference>
<keyword evidence="3 4" id="KW-0687">Ribonucleoprotein</keyword>
<sequence>MFNRRDKIIKKDGSKPTDLEEDVAKAISSLESSNKAQKAHLSIIFINSVENVQFEQADHTSAEYLLVRIPHRSHGAFKKVGGLVQEKLEQSFEKPVIVVANRTIISPSAIHHPSQMRPRSRTLTAVHKEILNDVVFPSNISGRSTRVTLDGKQHQKVLLDPLDKEIIENKVDAIVHCYHKITTHKIALGFSKPTHFQQKIIDSRAAKN</sequence>
<organism evidence="5">
    <name type="scientific">Strombidium inclinatum</name>
    <dbReference type="NCBI Taxonomy" id="197538"/>
    <lineage>
        <taxon>Eukaryota</taxon>
        <taxon>Sar</taxon>
        <taxon>Alveolata</taxon>
        <taxon>Ciliophora</taxon>
        <taxon>Intramacronucleata</taxon>
        <taxon>Spirotrichea</taxon>
        <taxon>Oligotrichia</taxon>
        <taxon>Strombidiidae</taxon>
        <taxon>Strombidium</taxon>
    </lineage>
</organism>
<dbReference type="EMBL" id="HBIH01023974">
    <property type="protein sequence ID" value="CAE0328929.1"/>
    <property type="molecule type" value="Transcribed_RNA"/>
</dbReference>
<accession>A0A7S3IRM5</accession>
<dbReference type="PANTHER" id="PTHR11278">
    <property type="entry name" value="40S RIBOSOMAL PROTEIN S7"/>
    <property type="match status" value="1"/>
</dbReference>
<dbReference type="GO" id="GO:0006412">
    <property type="term" value="P:translation"/>
    <property type="evidence" value="ECO:0007669"/>
    <property type="project" value="InterPro"/>
</dbReference>
<proteinExistence type="inferred from homology"/>
<comment type="similarity">
    <text evidence="1 4">Belongs to the eukaryotic ribosomal protein eS7 family.</text>
</comment>
<dbReference type="Pfam" id="PF01251">
    <property type="entry name" value="Ribosomal_S7e"/>
    <property type="match status" value="1"/>
</dbReference>
<dbReference type="InterPro" id="IPR000554">
    <property type="entry name" value="Ribosomal_eS7"/>
</dbReference>